<name>A0AAV0UUF5_HYABA</name>
<evidence type="ECO:0008006" key="4">
    <source>
        <dbReference type="Google" id="ProtNLM"/>
    </source>
</evidence>
<reference evidence="2" key="1">
    <citation type="submission" date="2022-12" db="EMBL/GenBank/DDBJ databases">
        <authorList>
            <person name="Webb A."/>
        </authorList>
    </citation>
    <scope>NUCLEOTIDE SEQUENCE</scope>
    <source>
        <strain evidence="2">Hp1</strain>
    </source>
</reference>
<evidence type="ECO:0000313" key="3">
    <source>
        <dbReference type="Proteomes" id="UP001162031"/>
    </source>
</evidence>
<protein>
    <recommendedName>
        <fullName evidence="4">RxLR effector protein</fullName>
    </recommendedName>
</protein>
<evidence type="ECO:0000313" key="2">
    <source>
        <dbReference type="EMBL" id="CAI5740501.1"/>
    </source>
</evidence>
<organism evidence="2 3">
    <name type="scientific">Hyaloperonospora brassicae</name>
    <name type="common">Brassica downy mildew</name>
    <name type="synonym">Peronospora brassicae</name>
    <dbReference type="NCBI Taxonomy" id="162125"/>
    <lineage>
        <taxon>Eukaryota</taxon>
        <taxon>Sar</taxon>
        <taxon>Stramenopiles</taxon>
        <taxon>Oomycota</taxon>
        <taxon>Peronosporomycetes</taxon>
        <taxon>Peronosporales</taxon>
        <taxon>Peronosporaceae</taxon>
        <taxon>Hyaloperonospora</taxon>
    </lineage>
</organism>
<dbReference type="EMBL" id="CANTFL010001445">
    <property type="protein sequence ID" value="CAI5740501.1"/>
    <property type="molecule type" value="Genomic_DNA"/>
</dbReference>
<gene>
    <name evidence="2" type="ORF">HBR001_LOCUS8169</name>
</gene>
<dbReference type="Proteomes" id="UP001162031">
    <property type="component" value="Unassembled WGS sequence"/>
</dbReference>
<evidence type="ECO:0000256" key="1">
    <source>
        <dbReference type="SAM" id="SignalP"/>
    </source>
</evidence>
<keyword evidence="3" id="KW-1185">Reference proteome</keyword>
<proteinExistence type="predicted"/>
<feature type="signal peptide" evidence="1">
    <location>
        <begin position="1"/>
        <end position="24"/>
    </location>
</feature>
<accession>A0AAV0UUF5</accession>
<feature type="chain" id="PRO_5043718090" description="RxLR effector protein" evidence="1">
    <location>
        <begin position="25"/>
        <end position="249"/>
    </location>
</feature>
<comment type="caution">
    <text evidence="2">The sequence shown here is derived from an EMBL/GenBank/DDBJ whole genome shotgun (WGS) entry which is preliminary data.</text>
</comment>
<keyword evidence="1" id="KW-0732">Signal</keyword>
<dbReference type="AlphaFoldDB" id="A0AAV0UUF5"/>
<sequence length="249" mass="26818">MKLLNLIALSVSASLFVAADVAWASDASTKKLDLDSTEETKGHLRGSLRGPVEERVASLEPLAAGIVRLSGGVPAKIGTAGMSAEALAKNVGLVNEYAANRVNFLKSVEIGDGGKTFQALDEVWGGFIGGADSTKMSLAKDAPIRPMASIRARQGKGETLRDIVSNLVKVKTANEFKPLPAAVEKRLAIQSRTLYVKYMRVKALAMMRILRPHLRGTSKNQAAQAALKKLVRNRRKQTTPKSSFHTRTL</sequence>